<evidence type="ECO:0000313" key="4">
    <source>
        <dbReference type="Proteomes" id="UP000235786"/>
    </source>
</evidence>
<protein>
    <submittedName>
        <fullName evidence="3">Uncharacterized protein</fullName>
    </submittedName>
</protein>
<dbReference type="AlphaFoldDB" id="A0A2J6S897"/>
<keyword evidence="4" id="KW-1185">Reference proteome</keyword>
<feature type="compositionally biased region" description="Low complexity" evidence="2">
    <location>
        <begin position="70"/>
        <end position="85"/>
    </location>
</feature>
<sequence length="436" mass="48788">MAEIDSSDESGFSHAPCTSMSQPCQQEETMFFFEQKWKHGFLEILSDGKYRSTEGPYQLKKSRSCQGSATNESITTTSPTSSNPSLALGHQVAAMSIESSLKPTNIDSNKIQPDPIPSKEGALPSSTPSAMTAEPFEPPPSPRNQIRSLQEEKQRTPFSNQSGPMERFLSQDDFLAGIENDPERMEEEGRRLRSLRTNALRLRSVLKIKRKELKVKEAAKSSADEAFIRHVRENQSIQPHPDAQTCQNKTADSYYIAMQTARDLYGPLEDEYTRIEDILDETEFEMARIEIRLYGPEPAPPQGSEFDSLSFFPQVADMLGPASASGSLLGLSIERPAQYEPIHAEYLSRLGDLDLARERYQNMTQEHESLLAEQESRSRVGMDLHPNLKAFLEDLPARKAALQGEITEIELDVEKLKSKCLQAGINLEELSDGSEP</sequence>
<dbReference type="Proteomes" id="UP000235786">
    <property type="component" value="Unassembled WGS sequence"/>
</dbReference>
<gene>
    <name evidence="3" type="ORF">L207DRAFT_506071</name>
</gene>
<proteinExistence type="predicted"/>
<organism evidence="3 4">
    <name type="scientific">Hyaloscypha variabilis (strain UAMH 11265 / GT02V1 / F)</name>
    <name type="common">Meliniomyces variabilis</name>
    <dbReference type="NCBI Taxonomy" id="1149755"/>
    <lineage>
        <taxon>Eukaryota</taxon>
        <taxon>Fungi</taxon>
        <taxon>Dikarya</taxon>
        <taxon>Ascomycota</taxon>
        <taxon>Pezizomycotina</taxon>
        <taxon>Leotiomycetes</taxon>
        <taxon>Helotiales</taxon>
        <taxon>Hyaloscyphaceae</taxon>
        <taxon>Hyaloscypha</taxon>
        <taxon>Hyaloscypha variabilis</taxon>
    </lineage>
</organism>
<dbReference type="EMBL" id="KZ613938">
    <property type="protein sequence ID" value="PMD46993.1"/>
    <property type="molecule type" value="Genomic_DNA"/>
</dbReference>
<dbReference type="STRING" id="1149755.A0A2J6S897"/>
<feature type="coiled-coil region" evidence="1">
    <location>
        <begin position="353"/>
        <end position="419"/>
    </location>
</feature>
<evidence type="ECO:0000256" key="1">
    <source>
        <dbReference type="SAM" id="Coils"/>
    </source>
</evidence>
<accession>A0A2J6S897</accession>
<feature type="region of interest" description="Disordered" evidence="2">
    <location>
        <begin position="1"/>
        <end position="20"/>
    </location>
</feature>
<feature type="compositionally biased region" description="Polar residues" evidence="2">
    <location>
        <begin position="97"/>
        <end position="111"/>
    </location>
</feature>
<evidence type="ECO:0000313" key="3">
    <source>
        <dbReference type="EMBL" id="PMD46993.1"/>
    </source>
</evidence>
<feature type="region of interest" description="Disordered" evidence="2">
    <location>
        <begin position="52"/>
        <end position="165"/>
    </location>
</feature>
<reference evidence="3 4" key="1">
    <citation type="submission" date="2016-04" db="EMBL/GenBank/DDBJ databases">
        <title>A degradative enzymes factory behind the ericoid mycorrhizal symbiosis.</title>
        <authorList>
            <consortium name="DOE Joint Genome Institute"/>
            <person name="Martino E."/>
            <person name="Morin E."/>
            <person name="Grelet G."/>
            <person name="Kuo A."/>
            <person name="Kohler A."/>
            <person name="Daghino S."/>
            <person name="Barry K."/>
            <person name="Choi C."/>
            <person name="Cichocki N."/>
            <person name="Clum A."/>
            <person name="Copeland A."/>
            <person name="Hainaut M."/>
            <person name="Haridas S."/>
            <person name="Labutti K."/>
            <person name="Lindquist E."/>
            <person name="Lipzen A."/>
            <person name="Khouja H.-R."/>
            <person name="Murat C."/>
            <person name="Ohm R."/>
            <person name="Olson A."/>
            <person name="Spatafora J."/>
            <person name="Veneault-Fourrey C."/>
            <person name="Henrissat B."/>
            <person name="Grigoriev I."/>
            <person name="Martin F."/>
            <person name="Perotto S."/>
        </authorList>
    </citation>
    <scope>NUCLEOTIDE SEQUENCE [LARGE SCALE GENOMIC DNA]</scope>
    <source>
        <strain evidence="3 4">F</strain>
    </source>
</reference>
<keyword evidence="1" id="KW-0175">Coiled coil</keyword>
<dbReference type="OrthoDB" id="3553547at2759"/>
<name>A0A2J6S897_HYAVF</name>
<evidence type="ECO:0000256" key="2">
    <source>
        <dbReference type="SAM" id="MobiDB-lite"/>
    </source>
</evidence>